<sequence length="110" mass="12748">MGYIQAARDNHVKKKVEEEWLKEEDISISRATCVLSCIVCVIIARDSLELSEDLDYSECATGRTLSVVWKCHGQAKELNNCFHQYYISAYEIDQIMFLLPWMIKLKQAID</sequence>
<evidence type="ECO:0000256" key="1">
    <source>
        <dbReference type="ARBA" id="ARBA00007347"/>
    </source>
</evidence>
<dbReference type="EMBL" id="JBAMMX010000027">
    <property type="protein sequence ID" value="KAK6913492.1"/>
    <property type="molecule type" value="Genomic_DNA"/>
</dbReference>
<reference evidence="4 5" key="1">
    <citation type="submission" date="2023-12" db="EMBL/GenBank/DDBJ databases">
        <title>A high-quality genome assembly for Dillenia turbinata (Dilleniales).</title>
        <authorList>
            <person name="Chanderbali A."/>
        </authorList>
    </citation>
    <scope>NUCLEOTIDE SEQUENCE [LARGE SCALE GENOMIC DNA]</scope>
    <source>
        <strain evidence="4">LSX21</strain>
        <tissue evidence="4">Leaf</tissue>
    </source>
</reference>
<evidence type="ECO:0000256" key="2">
    <source>
        <dbReference type="ARBA" id="ARBA00023157"/>
    </source>
</evidence>
<evidence type="ECO:0000313" key="5">
    <source>
        <dbReference type="Proteomes" id="UP001370490"/>
    </source>
</evidence>
<proteinExistence type="inferred from homology"/>
<comment type="similarity">
    <text evidence="1 3">Belongs to the CMC family.</text>
</comment>
<comment type="caution">
    <text evidence="4">The sequence shown here is derived from an EMBL/GenBank/DDBJ whole genome shotgun (WGS) entry which is preliminary data.</text>
</comment>
<keyword evidence="2" id="KW-1015">Disulfide bond</keyword>
<keyword evidence="5" id="KW-1185">Reference proteome</keyword>
<dbReference type="Proteomes" id="UP001370490">
    <property type="component" value="Unassembled WGS sequence"/>
</dbReference>
<accession>A0AAN8UN83</accession>
<name>A0AAN8UN83_9MAGN</name>
<dbReference type="InterPro" id="IPR013892">
    <property type="entry name" value="Cyt_c_biogenesis_Cmc1-like"/>
</dbReference>
<dbReference type="AlphaFoldDB" id="A0AAN8UN83"/>
<organism evidence="4 5">
    <name type="scientific">Dillenia turbinata</name>
    <dbReference type="NCBI Taxonomy" id="194707"/>
    <lineage>
        <taxon>Eukaryota</taxon>
        <taxon>Viridiplantae</taxon>
        <taxon>Streptophyta</taxon>
        <taxon>Embryophyta</taxon>
        <taxon>Tracheophyta</taxon>
        <taxon>Spermatophyta</taxon>
        <taxon>Magnoliopsida</taxon>
        <taxon>eudicotyledons</taxon>
        <taxon>Gunneridae</taxon>
        <taxon>Pentapetalae</taxon>
        <taxon>Dilleniales</taxon>
        <taxon>Dilleniaceae</taxon>
        <taxon>Dillenia</taxon>
    </lineage>
</organism>
<gene>
    <name evidence="4" type="ORF">RJ641_023093</name>
</gene>
<evidence type="ECO:0000256" key="3">
    <source>
        <dbReference type="RuleBase" id="RU364104"/>
    </source>
</evidence>
<dbReference type="GO" id="GO:0005739">
    <property type="term" value="C:mitochondrion"/>
    <property type="evidence" value="ECO:0007669"/>
    <property type="project" value="UniProtKB-SubCell"/>
</dbReference>
<evidence type="ECO:0000313" key="4">
    <source>
        <dbReference type="EMBL" id="KAK6913492.1"/>
    </source>
</evidence>
<dbReference type="Pfam" id="PF08583">
    <property type="entry name" value="Cmc1"/>
    <property type="match status" value="1"/>
</dbReference>
<comment type="subcellular location">
    <subcellularLocation>
        <location evidence="3">Mitochondrion</location>
    </subcellularLocation>
</comment>
<protein>
    <recommendedName>
        <fullName evidence="3">COX assembly mitochondrial protein</fullName>
    </recommendedName>
</protein>
<keyword evidence="3" id="KW-0496">Mitochondrion</keyword>